<sequence>MKNGWPLRNLPNLFGEQELLTLTPGTKRGGQRSISPRHRRRQRTAKNELSLFQSTNLTGDDTQKILSELDQEDKKRYQLMRDYAQKLNLVVEIADDHELFGHFYIQHPLLQEHALEAREYSLAIASTIDQNNGIVIIPTGLGKTYIALLLIPNCFQRNPHGKILFLAPTKPLCSQHLLTMRTALPTINSCLLTGYVAKKNRLPLWQNNSIIIATPQTITAELKKNSDVGRYTDIAMIIIDELHHQTGRYDYVDLVEYYQAKNQAIQFLGFTASTDTKIDSIEKWRQQLKAPKNCVQARSFDSPDVLPYVHYRNVIPRYLDRKLTPLQKEFKNTLAQHLTNIVKQMAQMLTINISDLFYANEQQLVVGVRVAKFNELRTLFEKGLNRPDKKDKAYQLISLYASVMCYRSAINSLNNGLAEFTHYLQRQYDSLDKNNKKFQQQFCNHSQIKAMVKKLYQHRLWKEEIPACIDHRDWQKDENHQSWQIALQDEKLPLIVDIINKSPSAQVLIFTNYRDTLRKVQYYLEQHLTNRHLGILTGTSAKLHDPGMKQKEQISTLDLFRQQKLDILISTSVGEEGLDFPAVDLVIFYEPIPDIRRYIQRLGRTARHHDGTVQILIYRNTEEEKLFNMARSREKIIKEIIKHLQH</sequence>
<evidence type="ECO:0008006" key="10">
    <source>
        <dbReference type="Google" id="ProtNLM"/>
    </source>
</evidence>
<dbReference type="PROSITE" id="PS51192">
    <property type="entry name" value="HELICASE_ATP_BIND_1"/>
    <property type="match status" value="1"/>
</dbReference>
<evidence type="ECO:0000256" key="4">
    <source>
        <dbReference type="ARBA" id="ARBA00022840"/>
    </source>
</evidence>
<keyword evidence="4" id="KW-0067">ATP-binding</keyword>
<keyword evidence="2" id="KW-0378">Hydrolase</keyword>
<evidence type="ECO:0000259" key="7">
    <source>
        <dbReference type="PROSITE" id="PS51194"/>
    </source>
</evidence>
<dbReference type="GO" id="GO:0016787">
    <property type="term" value="F:hydrolase activity"/>
    <property type="evidence" value="ECO:0007669"/>
    <property type="project" value="UniProtKB-KW"/>
</dbReference>
<gene>
    <name evidence="8" type="ORF">COX77_00540</name>
</gene>
<dbReference type="GO" id="GO:0005524">
    <property type="term" value="F:ATP binding"/>
    <property type="evidence" value="ECO:0007669"/>
    <property type="project" value="UniProtKB-KW"/>
</dbReference>
<protein>
    <recommendedName>
        <fullName evidence="10">DEAD/DEAH box helicase</fullName>
    </recommendedName>
</protein>
<proteinExistence type="predicted"/>
<dbReference type="InterPro" id="IPR001650">
    <property type="entry name" value="Helicase_C-like"/>
</dbReference>
<evidence type="ECO:0000259" key="6">
    <source>
        <dbReference type="PROSITE" id="PS51192"/>
    </source>
</evidence>
<dbReference type="Gene3D" id="3.40.50.300">
    <property type="entry name" value="P-loop containing nucleotide triphosphate hydrolases"/>
    <property type="match status" value="2"/>
</dbReference>
<feature type="region of interest" description="Disordered" evidence="5">
    <location>
        <begin position="23"/>
        <end position="47"/>
    </location>
</feature>
<dbReference type="SUPFAM" id="SSF52540">
    <property type="entry name" value="P-loop containing nucleoside triphosphate hydrolases"/>
    <property type="match status" value="1"/>
</dbReference>
<dbReference type="Pfam" id="PF04851">
    <property type="entry name" value="ResIII"/>
    <property type="match status" value="1"/>
</dbReference>
<keyword evidence="1" id="KW-0547">Nucleotide-binding</keyword>
<dbReference type="InterPro" id="IPR014001">
    <property type="entry name" value="Helicase_ATP-bd"/>
</dbReference>
<evidence type="ECO:0000256" key="2">
    <source>
        <dbReference type="ARBA" id="ARBA00022801"/>
    </source>
</evidence>
<dbReference type="InterPro" id="IPR006935">
    <property type="entry name" value="Helicase/UvrB_N"/>
</dbReference>
<dbReference type="EMBL" id="PFPO01000012">
    <property type="protein sequence ID" value="PIZ99773.1"/>
    <property type="molecule type" value="Genomic_DNA"/>
</dbReference>
<accession>A0A2M7VGL1</accession>
<evidence type="ECO:0000313" key="8">
    <source>
        <dbReference type="EMBL" id="PIZ99773.1"/>
    </source>
</evidence>
<dbReference type="PROSITE" id="PS51194">
    <property type="entry name" value="HELICASE_CTER"/>
    <property type="match status" value="1"/>
</dbReference>
<dbReference type="GO" id="GO:0004386">
    <property type="term" value="F:helicase activity"/>
    <property type="evidence" value="ECO:0007669"/>
    <property type="project" value="UniProtKB-KW"/>
</dbReference>
<name>A0A2M7VGL1_9BACT</name>
<evidence type="ECO:0000256" key="3">
    <source>
        <dbReference type="ARBA" id="ARBA00022806"/>
    </source>
</evidence>
<dbReference type="GO" id="GO:0003677">
    <property type="term" value="F:DNA binding"/>
    <property type="evidence" value="ECO:0007669"/>
    <property type="project" value="InterPro"/>
</dbReference>
<dbReference type="PANTHER" id="PTHR14025">
    <property type="entry name" value="FANCONI ANEMIA GROUP M FANCM FAMILY MEMBER"/>
    <property type="match status" value="1"/>
</dbReference>
<comment type="caution">
    <text evidence="8">The sequence shown here is derived from an EMBL/GenBank/DDBJ whole genome shotgun (WGS) entry which is preliminary data.</text>
</comment>
<evidence type="ECO:0000256" key="5">
    <source>
        <dbReference type="SAM" id="MobiDB-lite"/>
    </source>
</evidence>
<dbReference type="AlphaFoldDB" id="A0A2M7VGL1"/>
<dbReference type="SMART" id="SM00490">
    <property type="entry name" value="HELICc"/>
    <property type="match status" value="1"/>
</dbReference>
<feature type="compositionally biased region" description="Basic residues" evidence="5">
    <location>
        <begin position="35"/>
        <end position="44"/>
    </location>
</feature>
<dbReference type="Proteomes" id="UP000230405">
    <property type="component" value="Unassembled WGS sequence"/>
</dbReference>
<reference evidence="9" key="1">
    <citation type="submission" date="2017-09" db="EMBL/GenBank/DDBJ databases">
        <title>Depth-based differentiation of microbial function through sediment-hosted aquifers and enrichment of novel symbionts in the deep terrestrial subsurface.</title>
        <authorList>
            <person name="Probst A.J."/>
            <person name="Ladd B."/>
            <person name="Jarett J.K."/>
            <person name="Geller-Mcgrath D.E."/>
            <person name="Sieber C.M.K."/>
            <person name="Emerson J.B."/>
            <person name="Anantharaman K."/>
            <person name="Thomas B.C."/>
            <person name="Malmstrom R."/>
            <person name="Stieglmeier M."/>
            <person name="Klingl A."/>
            <person name="Woyke T."/>
            <person name="Ryan C.M."/>
            <person name="Banfield J.F."/>
        </authorList>
    </citation>
    <scope>NUCLEOTIDE SEQUENCE [LARGE SCALE GENOMIC DNA]</scope>
</reference>
<dbReference type="InterPro" id="IPR027417">
    <property type="entry name" value="P-loop_NTPase"/>
</dbReference>
<organism evidence="8 9">
    <name type="scientific">Candidatus Komeilibacteria bacterium CG_4_10_14_0_2_um_filter_37_10</name>
    <dbReference type="NCBI Taxonomy" id="1974470"/>
    <lineage>
        <taxon>Bacteria</taxon>
        <taxon>Candidatus Komeiliibacteriota</taxon>
    </lineage>
</organism>
<feature type="domain" description="Helicase ATP-binding" evidence="6">
    <location>
        <begin position="124"/>
        <end position="292"/>
    </location>
</feature>
<evidence type="ECO:0000256" key="1">
    <source>
        <dbReference type="ARBA" id="ARBA00022741"/>
    </source>
</evidence>
<dbReference type="Pfam" id="PF00271">
    <property type="entry name" value="Helicase_C"/>
    <property type="match status" value="1"/>
</dbReference>
<dbReference type="PANTHER" id="PTHR14025:SF20">
    <property type="entry name" value="FANCONI ANEMIA GROUP M PROTEIN"/>
    <property type="match status" value="1"/>
</dbReference>
<evidence type="ECO:0000313" key="9">
    <source>
        <dbReference type="Proteomes" id="UP000230405"/>
    </source>
</evidence>
<dbReference type="SMART" id="SM00487">
    <property type="entry name" value="DEXDc"/>
    <property type="match status" value="1"/>
</dbReference>
<keyword evidence="3" id="KW-0347">Helicase</keyword>
<feature type="domain" description="Helicase C-terminal" evidence="7">
    <location>
        <begin position="494"/>
        <end position="646"/>
    </location>
</feature>